<evidence type="ECO:0000256" key="2">
    <source>
        <dbReference type="SAM" id="Phobius"/>
    </source>
</evidence>
<comment type="caution">
    <text evidence="4">The sequence shown here is derived from an EMBL/GenBank/DDBJ whole genome shotgun (WGS) entry which is preliminary data.</text>
</comment>
<name>A0A812ZKF9_9DINO</name>
<evidence type="ECO:0000256" key="3">
    <source>
        <dbReference type="SAM" id="SignalP"/>
    </source>
</evidence>
<feature type="signal peptide" evidence="3">
    <location>
        <begin position="1"/>
        <end position="24"/>
    </location>
</feature>
<reference evidence="4" key="1">
    <citation type="submission" date="2021-02" db="EMBL/GenBank/DDBJ databases">
        <authorList>
            <person name="Dougan E. K."/>
            <person name="Rhodes N."/>
            <person name="Thang M."/>
            <person name="Chan C."/>
        </authorList>
    </citation>
    <scope>NUCLEOTIDE SEQUENCE</scope>
</reference>
<feature type="chain" id="PRO_5032331447" evidence="3">
    <location>
        <begin position="25"/>
        <end position="612"/>
    </location>
</feature>
<dbReference type="AlphaFoldDB" id="A0A812ZKF9"/>
<dbReference type="OrthoDB" id="415644at2759"/>
<dbReference type="EMBL" id="CAJNJA010048252">
    <property type="protein sequence ID" value="CAE7829849.1"/>
    <property type="molecule type" value="Genomic_DNA"/>
</dbReference>
<evidence type="ECO:0000256" key="1">
    <source>
        <dbReference type="SAM" id="Coils"/>
    </source>
</evidence>
<proteinExistence type="predicted"/>
<evidence type="ECO:0000313" key="4">
    <source>
        <dbReference type="EMBL" id="CAE7829849.1"/>
    </source>
</evidence>
<feature type="transmembrane region" description="Helical" evidence="2">
    <location>
        <begin position="404"/>
        <end position="427"/>
    </location>
</feature>
<keyword evidence="2" id="KW-1133">Transmembrane helix</keyword>
<sequence>MMEHWLLSTFILAQIVIRSTTVLAALAAGPDRRHQAFHMYGTFTGSELRRRRREAAGDKDEFPWQMFGLFVVILGAYAVALYGCWDVASRLDVLAERSGNVMNLTGKATGMVETEINRTLYEGDRAMVRGLNLLQQEAEHAKEESSRLEQALKELLIKTAEMKSAGGDYEHAMYLLAAQELRLDQMRQGLKAVAYPAEGKDFLDSLGSMLSVVFPLADLLPGHQVAYLSIKSGADKLADLQSEFAKTRSMLASLDDSVDEMDQRCRDFVSSVHILASKSMAPNYQQSVTESLGNMSGSATMTNFTTFEKSENMEKLRQMDLVRSFDQFGETEKKDILRDAARVHEVTVNLTGTVQARAAELLDEVLVMLRMTSKRMQADLDSVQSYAFTVAILTERAVKDIADFYRWTAMFLVALAVGMALVAFSYACYLEYVYENNGIARAFESDPAARKGCCWSCVNCVGHVFHYTGFFSLVLLQDAVSLGMVFMTLIMGTVSLAQVGVANGCDGVPLLSEDASCTASMQNVSAFVAADVLYPATSCSQANVLICESLLTDMSLVYRTLLAAVIGTVVSCCIPRRLLVVWMSAHHSIQTAEVLADLERNAKSVAKPAETA</sequence>
<feature type="coiled-coil region" evidence="1">
    <location>
        <begin position="131"/>
        <end position="158"/>
    </location>
</feature>
<keyword evidence="1" id="KW-0175">Coiled coil</keyword>
<feature type="transmembrane region" description="Helical" evidence="2">
    <location>
        <begin position="67"/>
        <end position="88"/>
    </location>
</feature>
<keyword evidence="2" id="KW-0812">Transmembrane</keyword>
<evidence type="ECO:0000313" key="5">
    <source>
        <dbReference type="Proteomes" id="UP000601435"/>
    </source>
</evidence>
<protein>
    <submittedName>
        <fullName evidence="4">Uncharacterized protein</fullName>
    </submittedName>
</protein>
<keyword evidence="5" id="KW-1185">Reference proteome</keyword>
<organism evidence="4 5">
    <name type="scientific">Symbiodinium necroappetens</name>
    <dbReference type="NCBI Taxonomy" id="1628268"/>
    <lineage>
        <taxon>Eukaryota</taxon>
        <taxon>Sar</taxon>
        <taxon>Alveolata</taxon>
        <taxon>Dinophyceae</taxon>
        <taxon>Suessiales</taxon>
        <taxon>Symbiodiniaceae</taxon>
        <taxon>Symbiodinium</taxon>
    </lineage>
</organism>
<gene>
    <name evidence="4" type="ORF">SNEC2469_LOCUS24803</name>
</gene>
<keyword evidence="2" id="KW-0472">Membrane</keyword>
<dbReference type="Proteomes" id="UP000601435">
    <property type="component" value="Unassembled WGS sequence"/>
</dbReference>
<accession>A0A812ZKF9</accession>
<keyword evidence="3" id="KW-0732">Signal</keyword>